<dbReference type="Gene3D" id="2.60.120.1350">
    <property type="entry name" value="Protein of unknown function DUF4465"/>
    <property type="match status" value="1"/>
</dbReference>
<accession>A0ABX0X7U2</accession>
<evidence type="ECO:0000313" key="4">
    <source>
        <dbReference type="Proteomes" id="UP000770785"/>
    </source>
</evidence>
<feature type="domain" description="Secretion system C-terminal sorting" evidence="2">
    <location>
        <begin position="251"/>
        <end position="320"/>
    </location>
</feature>
<keyword evidence="1" id="KW-0732">Signal</keyword>
<gene>
    <name evidence="3" type="ORF">GGR27_000383</name>
</gene>
<feature type="chain" id="PRO_5046993624" description="Secretion system C-terminal sorting domain-containing protein" evidence="1">
    <location>
        <begin position="20"/>
        <end position="322"/>
    </location>
</feature>
<dbReference type="RefSeq" id="WP_168035699.1">
    <property type="nucleotide sequence ID" value="NZ_JAATJH010000001.1"/>
</dbReference>
<evidence type="ECO:0000313" key="3">
    <source>
        <dbReference type="EMBL" id="NJC24902.1"/>
    </source>
</evidence>
<sequence length="322" mass="34857">MKLYFTSFFLLLAVALLPAQDVVDFESFDLEIGTFLNGSDGNGGFQAGDAFFPNSFTQGDGFSFWSGWSISSTTDTISPGFTNQYSSITGSGFGGSTTYGVAFDTTGIKLSGTAATRPVPGFYVTNSTYAFFTLRDGNQFSKRFGGLDGNDADFFLLTIKGYVDDTEVTDSVDFYLADYRFEDNDEDYILSEWEYVDLSGLGVVDSLSFSLSSTDRNSAGILTPAYFCVDDFFSAQPVSVRTPVVNNLFKVYPNPTADEVQISYPERVGGRAFVTSITGSVLLEQSLGLTGGSVNLRSLPAGRYVVTVRDGLVQSSKIVVKQ</sequence>
<comment type="caution">
    <text evidence="3">The sequence shown here is derived from an EMBL/GenBank/DDBJ whole genome shotgun (WGS) entry which is preliminary data.</text>
</comment>
<dbReference type="Pfam" id="PF18962">
    <property type="entry name" value="Por_Secre_tail"/>
    <property type="match status" value="1"/>
</dbReference>
<evidence type="ECO:0000259" key="2">
    <source>
        <dbReference type="Pfam" id="PF18962"/>
    </source>
</evidence>
<dbReference type="InterPro" id="IPR026444">
    <property type="entry name" value="Secre_tail"/>
</dbReference>
<organism evidence="3 4">
    <name type="scientific">Neolewinella antarctica</name>
    <dbReference type="NCBI Taxonomy" id="442734"/>
    <lineage>
        <taxon>Bacteria</taxon>
        <taxon>Pseudomonadati</taxon>
        <taxon>Bacteroidota</taxon>
        <taxon>Saprospiria</taxon>
        <taxon>Saprospirales</taxon>
        <taxon>Lewinellaceae</taxon>
        <taxon>Neolewinella</taxon>
    </lineage>
</organism>
<feature type="signal peptide" evidence="1">
    <location>
        <begin position="1"/>
        <end position="19"/>
    </location>
</feature>
<protein>
    <recommendedName>
        <fullName evidence="2">Secretion system C-terminal sorting domain-containing protein</fullName>
    </recommendedName>
</protein>
<reference evidence="3 4" key="1">
    <citation type="submission" date="2020-03" db="EMBL/GenBank/DDBJ databases">
        <title>Genomic Encyclopedia of Type Strains, Phase IV (KMG-IV): sequencing the most valuable type-strain genomes for metagenomic binning, comparative biology and taxonomic classification.</title>
        <authorList>
            <person name="Goeker M."/>
        </authorList>
    </citation>
    <scope>NUCLEOTIDE SEQUENCE [LARGE SCALE GENOMIC DNA]</scope>
    <source>
        <strain evidence="3 4">DSM 105096</strain>
    </source>
</reference>
<keyword evidence="4" id="KW-1185">Reference proteome</keyword>
<dbReference type="Proteomes" id="UP000770785">
    <property type="component" value="Unassembled WGS sequence"/>
</dbReference>
<dbReference type="EMBL" id="JAATJH010000001">
    <property type="protein sequence ID" value="NJC24902.1"/>
    <property type="molecule type" value="Genomic_DNA"/>
</dbReference>
<dbReference type="NCBIfam" id="TIGR04183">
    <property type="entry name" value="Por_Secre_tail"/>
    <property type="match status" value="1"/>
</dbReference>
<dbReference type="Pfam" id="PF14717">
    <property type="entry name" value="DUF4465"/>
    <property type="match status" value="1"/>
</dbReference>
<name>A0ABX0X7U2_9BACT</name>
<evidence type="ECO:0000256" key="1">
    <source>
        <dbReference type="SAM" id="SignalP"/>
    </source>
</evidence>
<proteinExistence type="predicted"/>
<dbReference type="InterPro" id="IPR027828">
    <property type="entry name" value="DUF4465"/>
</dbReference>